<proteinExistence type="predicted"/>
<name>A0A0C9WZ99_9AGAR</name>
<reference evidence="1 2" key="1">
    <citation type="submission" date="2014-04" db="EMBL/GenBank/DDBJ databases">
        <authorList>
            <consortium name="DOE Joint Genome Institute"/>
            <person name="Kuo A."/>
            <person name="Kohler A."/>
            <person name="Nagy L.G."/>
            <person name="Floudas D."/>
            <person name="Copeland A."/>
            <person name="Barry K.W."/>
            <person name="Cichocki N."/>
            <person name="Veneault-Fourrey C."/>
            <person name="LaButti K."/>
            <person name="Lindquist E.A."/>
            <person name="Lipzen A."/>
            <person name="Lundell T."/>
            <person name="Morin E."/>
            <person name="Murat C."/>
            <person name="Sun H."/>
            <person name="Tunlid A."/>
            <person name="Henrissat B."/>
            <person name="Grigoriev I.V."/>
            <person name="Hibbett D.S."/>
            <person name="Martin F."/>
            <person name="Nordberg H.P."/>
            <person name="Cantor M.N."/>
            <person name="Hua S.X."/>
        </authorList>
    </citation>
    <scope>NUCLEOTIDE SEQUENCE [LARGE SCALE GENOMIC DNA]</scope>
    <source>
        <strain evidence="1 2">LaAM-08-1</strain>
    </source>
</reference>
<evidence type="ECO:0000313" key="2">
    <source>
        <dbReference type="Proteomes" id="UP000054477"/>
    </source>
</evidence>
<evidence type="ECO:0008006" key="3">
    <source>
        <dbReference type="Google" id="ProtNLM"/>
    </source>
</evidence>
<accession>A0A0C9WZ99</accession>
<evidence type="ECO:0000313" key="1">
    <source>
        <dbReference type="EMBL" id="KIJ98185.1"/>
    </source>
</evidence>
<sequence>MSTPRLWTTVHVPIPNGFDNFHPEEITHADYDDASKHISDLRTAALQEWLNRSRSLPVDISFTQWDSFPFDVHVPQSHHSYPIVNTILSVAHRWRNISIAAPAQTMICFLTHPPDGLPFLESLDFNFSLVMCWDPLSEIPQPDYSIYRTPSLRKLSLMQPLGDCLQLPVSWARLTDLTIEKQWGYASALSLPQAVECLSRCPRLVRCKLEIRFAGAVTMYPVQFPLLTLPHLESLTILEVTDVTSMFNCLDLPVLREVEYHTVLTERPSLFTLLRKSNGLIQRFTTDPQLRSIP</sequence>
<reference evidence="2" key="2">
    <citation type="submission" date="2015-01" db="EMBL/GenBank/DDBJ databases">
        <title>Evolutionary Origins and Diversification of the Mycorrhizal Mutualists.</title>
        <authorList>
            <consortium name="DOE Joint Genome Institute"/>
            <consortium name="Mycorrhizal Genomics Consortium"/>
            <person name="Kohler A."/>
            <person name="Kuo A."/>
            <person name="Nagy L.G."/>
            <person name="Floudas D."/>
            <person name="Copeland A."/>
            <person name="Barry K.W."/>
            <person name="Cichocki N."/>
            <person name="Veneault-Fourrey C."/>
            <person name="LaButti K."/>
            <person name="Lindquist E.A."/>
            <person name="Lipzen A."/>
            <person name="Lundell T."/>
            <person name="Morin E."/>
            <person name="Murat C."/>
            <person name="Riley R."/>
            <person name="Ohm R."/>
            <person name="Sun H."/>
            <person name="Tunlid A."/>
            <person name="Henrissat B."/>
            <person name="Grigoriev I.V."/>
            <person name="Hibbett D.S."/>
            <person name="Martin F."/>
        </authorList>
    </citation>
    <scope>NUCLEOTIDE SEQUENCE [LARGE SCALE GENOMIC DNA]</scope>
    <source>
        <strain evidence="2">LaAM-08-1</strain>
    </source>
</reference>
<dbReference type="HOGENOM" id="CLU_946865_0_0_1"/>
<gene>
    <name evidence="1" type="ORF">K443DRAFT_680973</name>
</gene>
<dbReference type="EMBL" id="KN838675">
    <property type="protein sequence ID" value="KIJ98185.1"/>
    <property type="molecule type" value="Genomic_DNA"/>
</dbReference>
<dbReference type="Proteomes" id="UP000054477">
    <property type="component" value="Unassembled WGS sequence"/>
</dbReference>
<protein>
    <recommendedName>
        <fullName evidence="3">F-box domain-containing protein</fullName>
    </recommendedName>
</protein>
<dbReference type="OrthoDB" id="3248197at2759"/>
<dbReference type="AlphaFoldDB" id="A0A0C9WZ99"/>
<organism evidence="1 2">
    <name type="scientific">Laccaria amethystina LaAM-08-1</name>
    <dbReference type="NCBI Taxonomy" id="1095629"/>
    <lineage>
        <taxon>Eukaryota</taxon>
        <taxon>Fungi</taxon>
        <taxon>Dikarya</taxon>
        <taxon>Basidiomycota</taxon>
        <taxon>Agaricomycotina</taxon>
        <taxon>Agaricomycetes</taxon>
        <taxon>Agaricomycetidae</taxon>
        <taxon>Agaricales</taxon>
        <taxon>Agaricineae</taxon>
        <taxon>Hydnangiaceae</taxon>
        <taxon>Laccaria</taxon>
    </lineage>
</organism>
<keyword evidence="2" id="KW-1185">Reference proteome</keyword>